<sequence length="142" mass="16604">MRTEINHATAEKYIEDYLAYSGQPLEDWDIDMAANILVDRCYENSGWGEQVVNDYDDIDSDLFTEIMKFSRRHVELKDVWDLDNVTITGWEPDYNQTIDKDQAVDEDGKACYESYHFAFNGTCPVQSQIFLADDMEEFAKTW</sequence>
<evidence type="ECO:0000313" key="1">
    <source>
        <dbReference type="EMBL" id="EFO78114.1"/>
    </source>
</evidence>
<organism evidence="1 2">
    <name type="scientific">Bifidobacterium dentium JCVIHMP022</name>
    <dbReference type="NCBI Taxonomy" id="553191"/>
    <lineage>
        <taxon>Bacteria</taxon>
        <taxon>Bacillati</taxon>
        <taxon>Actinomycetota</taxon>
        <taxon>Actinomycetes</taxon>
        <taxon>Bifidobacteriales</taxon>
        <taxon>Bifidobacteriaceae</taxon>
        <taxon>Bifidobacterium</taxon>
    </lineage>
</organism>
<dbReference type="Proteomes" id="UP000003457">
    <property type="component" value="Unassembled WGS sequence"/>
</dbReference>
<evidence type="ECO:0000313" key="2">
    <source>
        <dbReference type="Proteomes" id="UP000003457"/>
    </source>
</evidence>
<comment type="caution">
    <text evidence="1">The sequence shown here is derived from an EMBL/GenBank/DDBJ whole genome shotgun (WGS) entry which is preliminary data.</text>
</comment>
<dbReference type="EMBL" id="AEHJ01000011">
    <property type="protein sequence ID" value="EFO78114.1"/>
    <property type="molecule type" value="Genomic_DNA"/>
</dbReference>
<accession>A0AB72Z1V0</accession>
<dbReference type="AlphaFoldDB" id="A0AB72Z1V0"/>
<name>A0AB72Z1V0_9BIFI</name>
<proteinExistence type="predicted"/>
<dbReference type="RefSeq" id="WP_003842234.1">
    <property type="nucleotide sequence ID" value="NZ_AEHJ01000011.1"/>
</dbReference>
<evidence type="ECO:0008006" key="3">
    <source>
        <dbReference type="Google" id="ProtNLM"/>
    </source>
</evidence>
<protein>
    <recommendedName>
        <fullName evidence="3">SnoaL-like domain-containing protein</fullName>
    </recommendedName>
</protein>
<reference evidence="1 2" key="1">
    <citation type="submission" date="2010-10" db="EMBL/GenBank/DDBJ databases">
        <authorList>
            <person name="Durkin A.S."/>
            <person name="Madupu R."/>
            <person name="Torralba M."/>
            <person name="Gillis M."/>
            <person name="Methe B."/>
            <person name="Sutton G."/>
            <person name="Nelson K.E."/>
        </authorList>
    </citation>
    <scope>NUCLEOTIDE SEQUENCE [LARGE SCALE GENOMIC DNA]</scope>
    <source>
        <strain evidence="1 2">JCVIHMP022</strain>
    </source>
</reference>
<gene>
    <name evidence="1" type="ORF">HMPREF9003_0206</name>
</gene>